<evidence type="ECO:0000313" key="1">
    <source>
        <dbReference type="EMBL" id="TLS49809.1"/>
    </source>
</evidence>
<gene>
    <name evidence="1" type="ORF">FE782_22640</name>
</gene>
<name>A0A5R9G460_9BACL</name>
<dbReference type="Proteomes" id="UP000309676">
    <property type="component" value="Unassembled WGS sequence"/>
</dbReference>
<comment type="caution">
    <text evidence="1">The sequence shown here is derived from an EMBL/GenBank/DDBJ whole genome shotgun (WGS) entry which is preliminary data.</text>
</comment>
<proteinExistence type="predicted"/>
<sequence>MRETLCEISLKQRAIRIEDPWMDTKEFRELLKIHFKPRMNELGFKGSNHHFVKVTDNHFIYMFVIQANKYGGSCVMEMGATLDFLVTEKKQSEITVYDCDFRKRLRARPSLVQKIFKNTQEKWHENVENEEDAINTIHDMLNLVNGQLMGYYSQFSTFPNSITDITLDEIISGSRRLYDLGSPPKLRLALLIAKTHYYIGNLEQSDKIASWGLKNIGNATGLINDFRKLIQEE</sequence>
<accession>A0A5R9G460</accession>
<keyword evidence="2" id="KW-1185">Reference proteome</keyword>
<dbReference type="RefSeq" id="WP_138196629.1">
    <property type="nucleotide sequence ID" value="NZ_VCIW01000018.1"/>
</dbReference>
<protein>
    <submittedName>
        <fullName evidence="1">DUF4304 domain-containing protein</fullName>
    </submittedName>
</protein>
<dbReference type="AlphaFoldDB" id="A0A5R9G460"/>
<dbReference type="OrthoDB" id="2612263at2"/>
<dbReference type="Pfam" id="PF14137">
    <property type="entry name" value="DUF4304"/>
    <property type="match status" value="1"/>
</dbReference>
<reference evidence="1 2" key="1">
    <citation type="submission" date="2019-05" db="EMBL/GenBank/DDBJ databases">
        <authorList>
            <person name="Narsing Rao M.P."/>
            <person name="Li W.J."/>
        </authorList>
    </citation>
    <scope>NUCLEOTIDE SEQUENCE [LARGE SCALE GENOMIC DNA]</scope>
    <source>
        <strain evidence="1 2">SYSU_K30003</strain>
    </source>
</reference>
<dbReference type="InterPro" id="IPR025412">
    <property type="entry name" value="DUF4304"/>
</dbReference>
<evidence type="ECO:0000313" key="2">
    <source>
        <dbReference type="Proteomes" id="UP000309676"/>
    </source>
</evidence>
<organism evidence="1 2">
    <name type="scientific">Paenibacillus antri</name>
    <dbReference type="NCBI Taxonomy" id="2582848"/>
    <lineage>
        <taxon>Bacteria</taxon>
        <taxon>Bacillati</taxon>
        <taxon>Bacillota</taxon>
        <taxon>Bacilli</taxon>
        <taxon>Bacillales</taxon>
        <taxon>Paenibacillaceae</taxon>
        <taxon>Paenibacillus</taxon>
    </lineage>
</organism>
<dbReference type="EMBL" id="VCIW01000018">
    <property type="protein sequence ID" value="TLS49809.1"/>
    <property type="molecule type" value="Genomic_DNA"/>
</dbReference>